<comment type="caution">
    <text evidence="1">The sequence shown here is derived from an EMBL/GenBank/DDBJ whole genome shotgun (WGS) entry which is preliminary data.</text>
</comment>
<accession>A0A0T5X7T4</accession>
<dbReference type="Proteomes" id="UP000005273">
    <property type="component" value="Unassembled WGS sequence"/>
</dbReference>
<protein>
    <submittedName>
        <fullName evidence="1">Uncharacterized protein</fullName>
    </submittedName>
</protein>
<reference evidence="2" key="1">
    <citation type="submission" date="2012-09" db="EMBL/GenBank/DDBJ databases">
        <authorList>
            <person name="Weinstock G."/>
            <person name="Sodergren E."/>
            <person name="Clifton S."/>
            <person name="Fulton L."/>
            <person name="Fulton B."/>
            <person name="Courtney L."/>
            <person name="Fronick C."/>
            <person name="Harrison M."/>
            <person name="Strong C."/>
            <person name="Farmer C."/>
            <person name="Delehaunty K."/>
            <person name="Markovic C."/>
            <person name="Hall O."/>
            <person name="Minx P."/>
            <person name="Tomlinson C."/>
            <person name="Mitreva M."/>
            <person name="Nelson J."/>
            <person name="Hou S."/>
            <person name="Wollam A."/>
            <person name="Pepin K.H."/>
            <person name="Johnson M."/>
            <person name="Bhonagiri V."/>
            <person name="Nash W.E."/>
            <person name="Suruliraj S."/>
            <person name="Warren W."/>
            <person name="Chinwalla A."/>
            <person name="Mardis E.R."/>
            <person name="Wilson R.K."/>
        </authorList>
    </citation>
    <scope>NUCLEOTIDE SEQUENCE [LARGE SCALE GENOMIC DNA]</scope>
    <source>
        <strain evidence="2">OS1</strain>
    </source>
</reference>
<gene>
    <name evidence="1" type="ORF">HMPREF1705_04716</name>
</gene>
<dbReference type="AlphaFoldDB" id="A0A0T5X7T4"/>
<evidence type="ECO:0000313" key="1">
    <source>
        <dbReference type="EMBL" id="KRT34540.1"/>
    </source>
</evidence>
<keyword evidence="2" id="KW-1185">Reference proteome</keyword>
<name>A0A0T5X7T4_9BACT</name>
<proteinExistence type="predicted"/>
<sequence>MLMLASLRIRRARRIRPCSAQLSDIRAMRGRVGLCSSTERGCIS</sequence>
<organism evidence="1 2">
    <name type="scientific">Acetomicrobium hydrogeniformans ATCC BAA-1850</name>
    <dbReference type="NCBI Taxonomy" id="592015"/>
    <lineage>
        <taxon>Bacteria</taxon>
        <taxon>Thermotogati</taxon>
        <taxon>Synergistota</taxon>
        <taxon>Synergistia</taxon>
        <taxon>Synergistales</taxon>
        <taxon>Acetomicrobiaceae</taxon>
        <taxon>Acetomicrobium</taxon>
    </lineage>
</organism>
<evidence type="ECO:0000313" key="2">
    <source>
        <dbReference type="Proteomes" id="UP000005273"/>
    </source>
</evidence>
<dbReference type="EMBL" id="ACJX03000001">
    <property type="protein sequence ID" value="KRT34540.1"/>
    <property type="molecule type" value="Genomic_DNA"/>
</dbReference>
<dbReference type="STRING" id="592015.HMPREF1705_04716"/>